<feature type="region of interest" description="Disordered" evidence="1">
    <location>
        <begin position="1"/>
        <end position="24"/>
    </location>
</feature>
<proteinExistence type="predicted"/>
<gene>
    <name evidence="2" type="ORF">PG991_009119</name>
</gene>
<feature type="compositionally biased region" description="Polar residues" evidence="1">
    <location>
        <begin position="15"/>
        <end position="24"/>
    </location>
</feature>
<protein>
    <submittedName>
        <fullName evidence="2">Uncharacterized protein</fullName>
    </submittedName>
</protein>
<evidence type="ECO:0000313" key="2">
    <source>
        <dbReference type="EMBL" id="KAK8013526.1"/>
    </source>
</evidence>
<sequence>METTASYTPKPVSPRHSSNNQTTAKLPIFGGDELVTRYAKDMLMNNFGNNHVTQALPRLGRATLRDLQSSVNPGISVIDTSSSASFMETPPAEACQTIAPQQRRLGVYQPFSKRSGDWNNMPEKPAQSTSGDPQDNEAGGHDRQALDFQQHPNKLPVVNDKTGKAVDSARGPNIKPCGTLIICPKRKARLQEDPPAPNSYHAVAQASLKNEAAKDEGGLPLPKRQRRNASPQCHTAVAQDSPTAGSLSPPLEASTLTVISEVESYEVMRIPNATSHFTGGELSFHDAGLSCVLPRDFPYLLAEINKPVEKEGMLKFEVTWKPVLVSFAQIRGKRAVIENLAGNIPTFAAPKSCSDTCRDAIVSKAATTFGIETFKRWEMVLHNGERTLLLEVYFPNSQVEFKDLNGAWTMNKARELVMETFGRTEGKRLLRIQPSR</sequence>
<accession>A0ABR1RJU3</accession>
<comment type="caution">
    <text evidence="2">The sequence shown here is derived from an EMBL/GenBank/DDBJ whole genome shotgun (WGS) entry which is preliminary data.</text>
</comment>
<name>A0ABR1RJU3_9PEZI</name>
<feature type="region of interest" description="Disordered" evidence="1">
    <location>
        <begin position="212"/>
        <end position="250"/>
    </location>
</feature>
<dbReference type="EMBL" id="JAQQWI010000013">
    <property type="protein sequence ID" value="KAK8013526.1"/>
    <property type="molecule type" value="Genomic_DNA"/>
</dbReference>
<dbReference type="Proteomes" id="UP001396898">
    <property type="component" value="Unassembled WGS sequence"/>
</dbReference>
<keyword evidence="3" id="KW-1185">Reference proteome</keyword>
<feature type="compositionally biased region" description="Polar residues" evidence="1">
    <location>
        <begin position="228"/>
        <end position="246"/>
    </location>
</feature>
<feature type="region of interest" description="Disordered" evidence="1">
    <location>
        <begin position="111"/>
        <end position="171"/>
    </location>
</feature>
<evidence type="ECO:0000313" key="3">
    <source>
        <dbReference type="Proteomes" id="UP001396898"/>
    </source>
</evidence>
<evidence type="ECO:0000256" key="1">
    <source>
        <dbReference type="SAM" id="MobiDB-lite"/>
    </source>
</evidence>
<reference evidence="2 3" key="1">
    <citation type="submission" date="2023-01" db="EMBL/GenBank/DDBJ databases">
        <title>Analysis of 21 Apiospora genomes using comparative genomics revels a genus with tremendous synthesis potential of carbohydrate active enzymes and secondary metabolites.</title>
        <authorList>
            <person name="Sorensen T."/>
        </authorList>
    </citation>
    <scope>NUCLEOTIDE SEQUENCE [LARGE SCALE GENOMIC DNA]</scope>
    <source>
        <strain evidence="2 3">CBS 20057</strain>
    </source>
</reference>
<organism evidence="2 3">
    <name type="scientific">Apiospora marii</name>
    <dbReference type="NCBI Taxonomy" id="335849"/>
    <lineage>
        <taxon>Eukaryota</taxon>
        <taxon>Fungi</taxon>
        <taxon>Dikarya</taxon>
        <taxon>Ascomycota</taxon>
        <taxon>Pezizomycotina</taxon>
        <taxon>Sordariomycetes</taxon>
        <taxon>Xylariomycetidae</taxon>
        <taxon>Amphisphaeriales</taxon>
        <taxon>Apiosporaceae</taxon>
        <taxon>Apiospora</taxon>
    </lineage>
</organism>